<protein>
    <submittedName>
        <fullName evidence="2">Uncharacterized protein</fullName>
    </submittedName>
</protein>
<sequence>MLARAVPKPRSLRRYAPSPDGQAAGCRRVHVAAGELRSAPAPATAARPFNQLPGNWKAGWLNLYRFWFPPHPWKWDLLALRCPA</sequence>
<reference evidence="2" key="2">
    <citation type="submission" date="2025-09" db="UniProtKB">
        <authorList>
            <consortium name="Ensembl"/>
        </authorList>
    </citation>
    <scope>IDENTIFICATION</scope>
</reference>
<feature type="region of interest" description="Disordered" evidence="1">
    <location>
        <begin position="1"/>
        <end position="23"/>
    </location>
</feature>
<reference evidence="2" key="1">
    <citation type="submission" date="2025-08" db="UniProtKB">
        <authorList>
            <consortium name="Ensembl"/>
        </authorList>
    </citation>
    <scope>IDENTIFICATION</scope>
</reference>
<dbReference type="Ensembl" id="ENSAOWT00000029008.1">
    <property type="protein sequence ID" value="ENSAOWP00000025602.1"/>
    <property type="gene ID" value="ENSAOWG00000017301.1"/>
</dbReference>
<evidence type="ECO:0000313" key="2">
    <source>
        <dbReference type="Ensembl" id="ENSAOWP00000025602.1"/>
    </source>
</evidence>
<dbReference type="AlphaFoldDB" id="A0A8B9QBX6"/>
<evidence type="ECO:0000256" key="1">
    <source>
        <dbReference type="SAM" id="MobiDB-lite"/>
    </source>
</evidence>
<proteinExistence type="predicted"/>
<accession>A0A8B9QBX6</accession>
<keyword evidence="3" id="KW-1185">Reference proteome</keyword>
<name>A0A8B9QBX6_APTOW</name>
<dbReference type="Proteomes" id="UP000694424">
    <property type="component" value="Unplaced"/>
</dbReference>
<organism evidence="2 3">
    <name type="scientific">Apteryx owenii</name>
    <name type="common">Little spotted kiwi</name>
    <dbReference type="NCBI Taxonomy" id="8824"/>
    <lineage>
        <taxon>Eukaryota</taxon>
        <taxon>Metazoa</taxon>
        <taxon>Chordata</taxon>
        <taxon>Craniata</taxon>
        <taxon>Vertebrata</taxon>
        <taxon>Euteleostomi</taxon>
        <taxon>Archelosauria</taxon>
        <taxon>Archosauria</taxon>
        <taxon>Dinosauria</taxon>
        <taxon>Saurischia</taxon>
        <taxon>Theropoda</taxon>
        <taxon>Coelurosauria</taxon>
        <taxon>Aves</taxon>
        <taxon>Palaeognathae</taxon>
        <taxon>Apterygiformes</taxon>
        <taxon>Apterygidae</taxon>
        <taxon>Apteryx</taxon>
    </lineage>
</organism>
<evidence type="ECO:0000313" key="3">
    <source>
        <dbReference type="Proteomes" id="UP000694424"/>
    </source>
</evidence>